<comment type="similarity">
    <text evidence="1 4">Belongs to the pseudouridine synthase RsuA family.</text>
</comment>
<gene>
    <name evidence="7" type="ORF">ACFPFU_11595</name>
</gene>
<keyword evidence="3" id="KW-0694">RNA-binding</keyword>
<dbReference type="PANTHER" id="PTHR47683:SF2">
    <property type="entry name" value="RNA-BINDING S4 DOMAIN-CONTAINING PROTEIN"/>
    <property type="match status" value="1"/>
</dbReference>
<dbReference type="InterPro" id="IPR000748">
    <property type="entry name" value="PsdUridine_synth_RsuA/RluB/E/F"/>
</dbReference>
<sequence length="347" mass="39754">MRNFGKKNRNSFSKETREHNGDKVRRGGTSRYPDRSDSKPTSRSTSRGKSSGRNPRFDDRAEKKGGPRKRDDFPEQRKSRFAGDMPEKKPQYDIKAIQKGAPQGDEIRLNRYIANAGVCSRREADALIGKGEISVNGKVVTELGLKVKRSDKVAYRGRFLNPEKPVYLLLNKPKDYITTTDDPFERKTVMRLIENACEERVFPVGRLDRNTTGLLLFTNDGELSDKLTHPSNEIKKIYQVTLDKPLTKNDLELILEGVELEDGKAEVDDLQVLSKDKTILGLEIHSGKNRIVRRIFAHFGYDVVALDRVMFAGLSKKDIPRGKYRFLSEKEVINLKYMNKHKNRKRN</sequence>
<dbReference type="InterPro" id="IPR020103">
    <property type="entry name" value="PsdUridine_synth_cat_dom_sf"/>
</dbReference>
<dbReference type="Pfam" id="PF01479">
    <property type="entry name" value="S4"/>
    <property type="match status" value="1"/>
</dbReference>
<feature type="compositionally biased region" description="Basic and acidic residues" evidence="5">
    <location>
        <begin position="12"/>
        <end position="25"/>
    </location>
</feature>
<dbReference type="EMBL" id="JBHSJJ010000005">
    <property type="protein sequence ID" value="MFC4872337.1"/>
    <property type="molecule type" value="Genomic_DNA"/>
</dbReference>
<dbReference type="Gene3D" id="3.30.70.1560">
    <property type="entry name" value="Alpha-L RNA-binding motif"/>
    <property type="match status" value="1"/>
</dbReference>
<evidence type="ECO:0000256" key="3">
    <source>
        <dbReference type="PROSITE-ProRule" id="PRU00182"/>
    </source>
</evidence>
<protein>
    <recommendedName>
        <fullName evidence="4">Pseudouridine synthase</fullName>
        <ecNumber evidence="4">5.4.99.-</ecNumber>
    </recommendedName>
</protein>
<name>A0ABV9T1G9_9BACT</name>
<keyword evidence="8" id="KW-1185">Reference proteome</keyword>
<evidence type="ECO:0000256" key="1">
    <source>
        <dbReference type="ARBA" id="ARBA00008348"/>
    </source>
</evidence>
<dbReference type="InterPro" id="IPR002942">
    <property type="entry name" value="S4_RNA-bd"/>
</dbReference>
<evidence type="ECO:0000313" key="8">
    <source>
        <dbReference type="Proteomes" id="UP001595818"/>
    </source>
</evidence>
<feature type="domain" description="RNA-binding S4" evidence="6">
    <location>
        <begin position="107"/>
        <end position="164"/>
    </location>
</feature>
<comment type="caution">
    <text evidence="7">The sequence shown here is derived from an EMBL/GenBank/DDBJ whole genome shotgun (WGS) entry which is preliminary data.</text>
</comment>
<dbReference type="PROSITE" id="PS01149">
    <property type="entry name" value="PSI_RSU"/>
    <property type="match status" value="1"/>
</dbReference>
<organism evidence="7 8">
    <name type="scientific">Negadavirga shengliensis</name>
    <dbReference type="NCBI Taxonomy" id="1389218"/>
    <lineage>
        <taxon>Bacteria</taxon>
        <taxon>Pseudomonadati</taxon>
        <taxon>Bacteroidota</taxon>
        <taxon>Cytophagia</taxon>
        <taxon>Cytophagales</taxon>
        <taxon>Cyclobacteriaceae</taxon>
        <taxon>Negadavirga</taxon>
    </lineage>
</organism>
<dbReference type="InterPro" id="IPR006145">
    <property type="entry name" value="PsdUridine_synth_RsuA/RluA"/>
</dbReference>
<dbReference type="GO" id="GO:0016853">
    <property type="term" value="F:isomerase activity"/>
    <property type="evidence" value="ECO:0007669"/>
    <property type="project" value="UniProtKB-KW"/>
</dbReference>
<dbReference type="InterPro" id="IPR050343">
    <property type="entry name" value="RsuA_PseudoU_synthase"/>
</dbReference>
<dbReference type="InterPro" id="IPR018496">
    <property type="entry name" value="PsdUridine_synth_RsuA/RluB_CS"/>
</dbReference>
<proteinExistence type="inferred from homology"/>
<dbReference type="InterPro" id="IPR042092">
    <property type="entry name" value="PsdUridine_s_RsuA/RluB/E/F_cat"/>
</dbReference>
<evidence type="ECO:0000256" key="5">
    <source>
        <dbReference type="SAM" id="MobiDB-lite"/>
    </source>
</evidence>
<reference evidence="8" key="1">
    <citation type="journal article" date="2019" name="Int. J. Syst. Evol. Microbiol.">
        <title>The Global Catalogue of Microorganisms (GCM) 10K type strain sequencing project: providing services to taxonomists for standard genome sequencing and annotation.</title>
        <authorList>
            <consortium name="The Broad Institute Genomics Platform"/>
            <consortium name="The Broad Institute Genome Sequencing Center for Infectious Disease"/>
            <person name="Wu L."/>
            <person name="Ma J."/>
        </authorList>
    </citation>
    <scope>NUCLEOTIDE SEQUENCE [LARGE SCALE GENOMIC DNA]</scope>
    <source>
        <strain evidence="8">CGMCC 4.7466</strain>
    </source>
</reference>
<feature type="compositionally biased region" description="Basic and acidic residues" evidence="5">
    <location>
        <begin position="55"/>
        <end position="78"/>
    </location>
</feature>
<evidence type="ECO:0000259" key="6">
    <source>
        <dbReference type="SMART" id="SM00363"/>
    </source>
</evidence>
<accession>A0ABV9T1G9</accession>
<dbReference type="NCBIfam" id="TIGR00093">
    <property type="entry name" value="pseudouridine synthase"/>
    <property type="match status" value="1"/>
</dbReference>
<feature type="region of interest" description="Disordered" evidence="5">
    <location>
        <begin position="1"/>
        <end position="92"/>
    </location>
</feature>
<dbReference type="CDD" id="cd02870">
    <property type="entry name" value="PseudoU_synth_RsuA_like"/>
    <property type="match status" value="1"/>
</dbReference>
<dbReference type="SUPFAM" id="SSF55120">
    <property type="entry name" value="Pseudouridine synthase"/>
    <property type="match status" value="1"/>
</dbReference>
<feature type="compositionally biased region" description="Low complexity" evidence="5">
    <location>
        <begin position="41"/>
        <end position="52"/>
    </location>
</feature>
<dbReference type="Pfam" id="PF00849">
    <property type="entry name" value="PseudoU_synth_2"/>
    <property type="match status" value="1"/>
</dbReference>
<dbReference type="RefSeq" id="WP_377064635.1">
    <property type="nucleotide sequence ID" value="NZ_JBHSJJ010000005.1"/>
</dbReference>
<dbReference type="SMART" id="SM00363">
    <property type="entry name" value="S4"/>
    <property type="match status" value="1"/>
</dbReference>
<dbReference type="Proteomes" id="UP001595818">
    <property type="component" value="Unassembled WGS sequence"/>
</dbReference>
<dbReference type="Gene3D" id="3.10.290.10">
    <property type="entry name" value="RNA-binding S4 domain"/>
    <property type="match status" value="1"/>
</dbReference>
<dbReference type="InterPro" id="IPR020094">
    <property type="entry name" value="TruA/RsuA/RluB/E/F_N"/>
</dbReference>
<evidence type="ECO:0000256" key="4">
    <source>
        <dbReference type="RuleBase" id="RU003887"/>
    </source>
</evidence>
<evidence type="ECO:0000313" key="7">
    <source>
        <dbReference type="EMBL" id="MFC4872337.1"/>
    </source>
</evidence>
<keyword evidence="2 4" id="KW-0413">Isomerase</keyword>
<dbReference type="SUPFAM" id="SSF55174">
    <property type="entry name" value="Alpha-L RNA-binding motif"/>
    <property type="match status" value="1"/>
</dbReference>
<dbReference type="EC" id="5.4.99.-" evidence="4"/>
<dbReference type="CDD" id="cd00165">
    <property type="entry name" value="S4"/>
    <property type="match status" value="1"/>
</dbReference>
<dbReference type="InterPro" id="IPR036986">
    <property type="entry name" value="S4_RNA-bd_sf"/>
</dbReference>
<evidence type="ECO:0000256" key="2">
    <source>
        <dbReference type="ARBA" id="ARBA00023235"/>
    </source>
</evidence>
<dbReference type="PROSITE" id="PS50889">
    <property type="entry name" value="S4"/>
    <property type="match status" value="1"/>
</dbReference>
<dbReference type="PANTHER" id="PTHR47683">
    <property type="entry name" value="PSEUDOURIDINE SYNTHASE FAMILY PROTEIN-RELATED"/>
    <property type="match status" value="1"/>
</dbReference>
<dbReference type="Gene3D" id="3.30.70.580">
    <property type="entry name" value="Pseudouridine synthase I, catalytic domain, N-terminal subdomain"/>
    <property type="match status" value="1"/>
</dbReference>